<evidence type="ECO:0000313" key="3">
    <source>
        <dbReference type="Proteomes" id="UP000077671"/>
    </source>
</evidence>
<dbReference type="GO" id="GO:0000981">
    <property type="term" value="F:DNA-binding transcription factor activity, RNA polymerase II-specific"/>
    <property type="evidence" value="ECO:0007669"/>
    <property type="project" value="InterPro"/>
</dbReference>
<dbReference type="AlphaFoldDB" id="A0A177V886"/>
<evidence type="ECO:0000313" key="2">
    <source>
        <dbReference type="EMBL" id="KAE8264407.1"/>
    </source>
</evidence>
<feature type="compositionally biased region" description="Low complexity" evidence="1">
    <location>
        <begin position="838"/>
        <end position="848"/>
    </location>
</feature>
<dbReference type="InterPro" id="IPR036864">
    <property type="entry name" value="Zn2-C6_fun-type_DNA-bd_sf"/>
</dbReference>
<dbReference type="CDD" id="cd00067">
    <property type="entry name" value="GAL4"/>
    <property type="match status" value="1"/>
</dbReference>
<feature type="region of interest" description="Disordered" evidence="1">
    <location>
        <begin position="1"/>
        <end position="71"/>
    </location>
</feature>
<reference evidence="2" key="2">
    <citation type="journal article" date="2019" name="IMA Fungus">
        <title>Genome sequencing and comparison of five Tilletia species to identify candidate genes for the detection of regulated species infecting wheat.</title>
        <authorList>
            <person name="Nguyen H.D.T."/>
            <person name="Sultana T."/>
            <person name="Kesanakurti P."/>
            <person name="Hambleton S."/>
        </authorList>
    </citation>
    <scope>NUCLEOTIDE SEQUENCE</scope>
    <source>
        <strain evidence="2">DAOMC 238032</strain>
    </source>
</reference>
<sequence length="886" mass="91286">MQTGRSAQNIDPRGSNDDGEDDDGDEDEEGDALMARNGSVRPLKSATTAKKGAKKATASSTNKPSSSSRKRKRVSRACDSCYVHKDKCDGASPSCSICARLSRSCTYTRPEKKRGPQQGVRGRLEAQCAALETVLGWILHCAQVEFRSLDAQASVSSAGGNKIGRTVGAAVEDVRPGTVLRLLLQPSLVATSALWSSSFAFPPPSSSLHILAQHWRTSVLATYLTSPLAPSSPGLAIGLEGAASVADGFDAELASRQAGGEVGILGDSPRSAGGGDDDDEDEDDNDADRNHTEALASPVVGGGAADGVRRRGLSQSESTTSIGSSSRPAKTPPAPAPGKTRRTIDPAPTIRKPAPNPAAAHPPVSRGPPPPCPARPDDGLSIGTLPEALNGSDGQRLEPVIEPGADVWARPIATHNNSNHTRFSMDARDAFHTRSSTDARDAFALPSSNSAWKSHGHQHSHESLPTRSESMGGPSDWSRAFSTANERSGVVLSHHASEVGPRQEYQHQHQHPQSLYPSAEHAVATSSPTTHTFSEAHPTHEAHQNAWAPVTSATHLSGGNDYLFGNTLPPSFYLDSPESFSFTDPDAQALLYALGLSAATMNGGGEAASGHEVVVNSAPQAMTGTTGTAGLSSSYAGTSAPNSNLDAVAASTVHGHGRLGVGSGMQRQARSSTESAASPASCWEEVTGGGGPLLASSMRKAPTATTGTMSSSAENAAHASILFQLGLQEDAYSRGVAFPFGNWFSGGGGETLDSASVPPSANVLTSDGHKNSAVLEPGPTPTSSAGPGQHHPPRSPGKSMTASLRTLLSPRRGEGSLPVSSPSDQLLLRGGGGGGGAAAPALAGRMRASSGPGPPDVSGTLRQFQLQAAELIRRDTRAFGPGSGSR</sequence>
<name>A0A177V886_9BASI</name>
<dbReference type="InterPro" id="IPR001138">
    <property type="entry name" value="Zn2Cys6_DnaBD"/>
</dbReference>
<protein>
    <submittedName>
        <fullName evidence="2">Uncharacterized protein</fullName>
    </submittedName>
</protein>
<gene>
    <name evidence="2" type="ORF">A4X03_0g971</name>
</gene>
<feature type="region of interest" description="Disordered" evidence="1">
    <location>
        <begin position="259"/>
        <end position="398"/>
    </location>
</feature>
<feature type="compositionally biased region" description="Polar residues" evidence="1">
    <location>
        <begin position="754"/>
        <end position="765"/>
    </location>
</feature>
<evidence type="ECO:0000256" key="1">
    <source>
        <dbReference type="SAM" id="MobiDB-lite"/>
    </source>
</evidence>
<dbReference type="Gene3D" id="4.10.240.10">
    <property type="entry name" value="Zn(2)-C6 fungal-type DNA-binding domain"/>
    <property type="match status" value="1"/>
</dbReference>
<accession>A0A177V886</accession>
<dbReference type="InterPro" id="IPR052783">
    <property type="entry name" value="Metabolic/Drug-Res_Regulator"/>
</dbReference>
<feature type="region of interest" description="Disordered" evidence="1">
    <location>
        <begin position="497"/>
        <end position="519"/>
    </location>
</feature>
<feature type="compositionally biased region" description="Acidic residues" evidence="1">
    <location>
        <begin position="17"/>
        <end position="31"/>
    </location>
</feature>
<dbReference type="PROSITE" id="PS50048">
    <property type="entry name" value="ZN2_CY6_FUNGAL_2"/>
    <property type="match status" value="1"/>
</dbReference>
<dbReference type="EMBL" id="LWDD02000069">
    <property type="protein sequence ID" value="KAE8264407.1"/>
    <property type="molecule type" value="Genomic_DNA"/>
</dbReference>
<feature type="compositionally biased region" description="Pro residues" evidence="1">
    <location>
        <begin position="365"/>
        <end position="374"/>
    </location>
</feature>
<dbReference type="SMART" id="SM00066">
    <property type="entry name" value="GAL4"/>
    <property type="match status" value="1"/>
</dbReference>
<feature type="compositionally biased region" description="Acidic residues" evidence="1">
    <location>
        <begin position="275"/>
        <end position="286"/>
    </location>
</feature>
<feature type="region of interest" description="Disordered" evidence="1">
    <location>
        <begin position="449"/>
        <end position="475"/>
    </location>
</feature>
<dbReference type="PANTHER" id="PTHR47655">
    <property type="entry name" value="QUINIC ACID UTILIZATION ACTIVATOR"/>
    <property type="match status" value="1"/>
</dbReference>
<reference evidence="2" key="1">
    <citation type="submission" date="2016-04" db="EMBL/GenBank/DDBJ databases">
        <authorList>
            <person name="Nguyen H.D."/>
            <person name="Kesanakurti P."/>
            <person name="Cullis J."/>
            <person name="Levesque C.A."/>
            <person name="Hambleton S."/>
        </authorList>
    </citation>
    <scope>NUCLEOTIDE SEQUENCE</scope>
    <source>
        <strain evidence="2">DAOMC 238032</strain>
    </source>
</reference>
<organism evidence="2 3">
    <name type="scientific">Tilletia caries</name>
    <name type="common">wheat bunt fungus</name>
    <dbReference type="NCBI Taxonomy" id="13290"/>
    <lineage>
        <taxon>Eukaryota</taxon>
        <taxon>Fungi</taxon>
        <taxon>Dikarya</taxon>
        <taxon>Basidiomycota</taxon>
        <taxon>Ustilaginomycotina</taxon>
        <taxon>Exobasidiomycetes</taxon>
        <taxon>Tilletiales</taxon>
        <taxon>Tilletiaceae</taxon>
        <taxon>Tilletia</taxon>
    </lineage>
</organism>
<dbReference type="GO" id="GO:0008270">
    <property type="term" value="F:zinc ion binding"/>
    <property type="evidence" value="ECO:0007669"/>
    <property type="project" value="InterPro"/>
</dbReference>
<feature type="compositionally biased region" description="Low complexity" evidence="1">
    <location>
        <begin position="44"/>
        <end position="67"/>
    </location>
</feature>
<dbReference type="SUPFAM" id="SSF57701">
    <property type="entry name" value="Zn2/Cys6 DNA-binding domain"/>
    <property type="match status" value="1"/>
</dbReference>
<feature type="region of interest" description="Disordered" evidence="1">
    <location>
        <begin position="754"/>
        <end position="859"/>
    </location>
</feature>
<proteinExistence type="predicted"/>
<dbReference type="PANTHER" id="PTHR47655:SF2">
    <property type="entry name" value="QUINIC ACID UTILIZATION ACTIVATOR"/>
    <property type="match status" value="1"/>
</dbReference>
<dbReference type="Proteomes" id="UP000077671">
    <property type="component" value="Unassembled WGS sequence"/>
</dbReference>
<dbReference type="GO" id="GO:0045944">
    <property type="term" value="P:positive regulation of transcription by RNA polymerase II"/>
    <property type="evidence" value="ECO:0007669"/>
    <property type="project" value="TreeGrafter"/>
</dbReference>
<dbReference type="Pfam" id="PF00172">
    <property type="entry name" value="Zn_clus"/>
    <property type="match status" value="1"/>
</dbReference>
<feature type="compositionally biased region" description="Low complexity" evidence="1">
    <location>
        <begin position="314"/>
        <end position="329"/>
    </location>
</feature>
<comment type="caution">
    <text evidence="2">The sequence shown here is derived from an EMBL/GenBank/DDBJ whole genome shotgun (WGS) entry which is preliminary data.</text>
</comment>